<dbReference type="SUPFAM" id="SSF69318">
    <property type="entry name" value="Integrin alpha N-terminal domain"/>
    <property type="match status" value="1"/>
</dbReference>
<accession>A0A6P1T1J6</accession>
<feature type="signal peptide" evidence="2">
    <location>
        <begin position="1"/>
        <end position="33"/>
    </location>
</feature>
<evidence type="ECO:0000256" key="1">
    <source>
        <dbReference type="ARBA" id="ARBA00022729"/>
    </source>
</evidence>
<evidence type="ECO:0000256" key="2">
    <source>
        <dbReference type="SAM" id="SignalP"/>
    </source>
</evidence>
<protein>
    <recommendedName>
        <fullName evidence="3">ASPIC/UnbV domain-containing protein</fullName>
    </recommendedName>
</protein>
<keyword evidence="5" id="KW-1185">Reference proteome</keyword>
<reference evidence="4 5" key="1">
    <citation type="submission" date="2019-12" db="EMBL/GenBank/DDBJ databases">
        <title>Complete genome sequence of Algicella marina strain 9Alg 56(T) isolated from the red alga Tichocarpus crinitus.</title>
        <authorList>
            <person name="Kim S.-G."/>
            <person name="Nedashkovskaya O.I."/>
        </authorList>
    </citation>
    <scope>NUCLEOTIDE SEQUENCE [LARGE SCALE GENOMIC DNA]</scope>
    <source>
        <strain evidence="4 5">9Alg 56</strain>
    </source>
</reference>
<dbReference type="PANTHER" id="PTHR16026">
    <property type="entry name" value="CARTILAGE ACIDIC PROTEIN 1"/>
    <property type="match status" value="1"/>
</dbReference>
<dbReference type="Pfam" id="PF13517">
    <property type="entry name" value="FG-GAP_3"/>
    <property type="match status" value="1"/>
</dbReference>
<evidence type="ECO:0000259" key="3">
    <source>
        <dbReference type="Pfam" id="PF07593"/>
    </source>
</evidence>
<dbReference type="InterPro" id="IPR011519">
    <property type="entry name" value="UnbV_ASPIC"/>
</dbReference>
<organism evidence="4 5">
    <name type="scientific">Algicella marina</name>
    <dbReference type="NCBI Taxonomy" id="2683284"/>
    <lineage>
        <taxon>Bacteria</taxon>
        <taxon>Pseudomonadati</taxon>
        <taxon>Pseudomonadota</taxon>
        <taxon>Alphaproteobacteria</taxon>
        <taxon>Rhodobacterales</taxon>
        <taxon>Paracoccaceae</taxon>
        <taxon>Algicella</taxon>
    </lineage>
</organism>
<dbReference type="AlphaFoldDB" id="A0A6P1T1J6"/>
<sequence length="524" mass="56015">MGQRRRRAGTGRYHRTGACLLGAAALCGGVAAAGEVPVFVDATAVAGLSHAYEGGEAYVVGGGAAAFDCDGDLLPELAIAGAEQPLTLWRNTGRPGRPPSFERAEGPLVEPVLATTGVYPLDFDGDGVLDLFVLRFGRNLAMRGLGNCRFEDATDALALPQAKDWTTAFAATWEDGADLPTLFVGNYVPRDRPLQERENCEPSYILRPQGGVYGRPVSLGKGACTLSALFLDWSGTGRIDLRLANDREYYDRGQSEQLFRLTEDGVAEYGRDDGWDDVSLWGMGLAAEDITGDPRPEIVVTSMADNRMEHLREGDAPAFENIARELGTTAQRPPVGPDVRPSTAWHTEFGDANNDGWSDLLIIKGNVDEMPRMAGFDPDSLLLGGEDGFREVGYEAGIAVDTKGRGAVFQDINGDGALDLLTINRNQPVRLFAGRPMANFVTVDLRQDGPNAFAVGASVEMRLGDRILHKSRRVGGGHAGGALLPLHFGMGGADTAEVRAIWPDGTAGDWQSVEAGKSVTLTRP</sequence>
<dbReference type="InterPro" id="IPR013517">
    <property type="entry name" value="FG-GAP"/>
</dbReference>
<gene>
    <name evidence="4" type="ORF">GO499_10825</name>
</gene>
<dbReference type="Pfam" id="PF07593">
    <property type="entry name" value="UnbV_ASPIC"/>
    <property type="match status" value="1"/>
</dbReference>
<name>A0A6P1T1J6_9RHOB</name>
<feature type="chain" id="PRO_5026668701" description="ASPIC/UnbV domain-containing protein" evidence="2">
    <location>
        <begin position="34"/>
        <end position="524"/>
    </location>
</feature>
<dbReference type="Proteomes" id="UP000464495">
    <property type="component" value="Chromosome"/>
</dbReference>
<dbReference type="InterPro" id="IPR027039">
    <property type="entry name" value="Crtac1"/>
</dbReference>
<dbReference type="InterPro" id="IPR028994">
    <property type="entry name" value="Integrin_alpha_N"/>
</dbReference>
<proteinExistence type="predicted"/>
<dbReference type="KEGG" id="amaq:GO499_10825"/>
<feature type="domain" description="ASPIC/UnbV" evidence="3">
    <location>
        <begin position="454"/>
        <end position="519"/>
    </location>
</feature>
<keyword evidence="1 2" id="KW-0732">Signal</keyword>
<dbReference type="EMBL" id="CP046620">
    <property type="protein sequence ID" value="QHQ35635.1"/>
    <property type="molecule type" value="Genomic_DNA"/>
</dbReference>
<evidence type="ECO:0000313" key="5">
    <source>
        <dbReference type="Proteomes" id="UP000464495"/>
    </source>
</evidence>
<dbReference type="Gene3D" id="2.130.10.130">
    <property type="entry name" value="Integrin alpha, N-terminal"/>
    <property type="match status" value="1"/>
</dbReference>
<dbReference type="PANTHER" id="PTHR16026:SF0">
    <property type="entry name" value="CARTILAGE ACIDIC PROTEIN 1"/>
    <property type="match status" value="1"/>
</dbReference>
<evidence type="ECO:0000313" key="4">
    <source>
        <dbReference type="EMBL" id="QHQ35635.1"/>
    </source>
</evidence>